<dbReference type="RefSeq" id="WP_119768245.1">
    <property type="nucleotide sequence ID" value="NZ_QYUO01000001.1"/>
</dbReference>
<proteinExistence type="predicted"/>
<evidence type="ECO:0000256" key="1">
    <source>
        <dbReference type="SAM" id="MobiDB-lite"/>
    </source>
</evidence>
<organism evidence="2 3">
    <name type="scientific">Noviherbaspirillum saxi</name>
    <dbReference type="NCBI Taxonomy" id="2320863"/>
    <lineage>
        <taxon>Bacteria</taxon>
        <taxon>Pseudomonadati</taxon>
        <taxon>Pseudomonadota</taxon>
        <taxon>Betaproteobacteria</taxon>
        <taxon>Burkholderiales</taxon>
        <taxon>Oxalobacteraceae</taxon>
        <taxon>Noviherbaspirillum</taxon>
    </lineage>
</organism>
<comment type="caution">
    <text evidence="2">The sequence shown here is derived from an EMBL/GenBank/DDBJ whole genome shotgun (WGS) entry which is preliminary data.</text>
</comment>
<dbReference type="PROSITE" id="PS51257">
    <property type="entry name" value="PROKAR_LIPOPROTEIN"/>
    <property type="match status" value="1"/>
</dbReference>
<feature type="compositionally biased region" description="Basic and acidic residues" evidence="1">
    <location>
        <begin position="71"/>
        <end position="84"/>
    </location>
</feature>
<evidence type="ECO:0000313" key="2">
    <source>
        <dbReference type="EMBL" id="RJF98288.1"/>
    </source>
</evidence>
<gene>
    <name evidence="2" type="ORF">D3871_07000</name>
</gene>
<feature type="compositionally biased region" description="Basic and acidic residues" evidence="1">
    <location>
        <begin position="51"/>
        <end position="60"/>
    </location>
</feature>
<dbReference type="AlphaFoldDB" id="A0A3A3FUR9"/>
<feature type="region of interest" description="Disordered" evidence="1">
    <location>
        <begin position="51"/>
        <end position="84"/>
    </location>
</feature>
<keyword evidence="3" id="KW-1185">Reference proteome</keyword>
<dbReference type="EMBL" id="QYUO01000001">
    <property type="protein sequence ID" value="RJF98288.1"/>
    <property type="molecule type" value="Genomic_DNA"/>
</dbReference>
<protein>
    <recommendedName>
        <fullName evidence="4">Lipoprotein</fullName>
    </recommendedName>
</protein>
<dbReference type="Proteomes" id="UP000265955">
    <property type="component" value="Unassembled WGS sequence"/>
</dbReference>
<reference evidence="3" key="1">
    <citation type="submission" date="2018-09" db="EMBL/GenBank/DDBJ databases">
        <authorList>
            <person name="Zhu H."/>
        </authorList>
    </citation>
    <scope>NUCLEOTIDE SEQUENCE [LARGE SCALE GENOMIC DNA]</scope>
    <source>
        <strain evidence="3">K1R23-30</strain>
    </source>
</reference>
<accession>A0A3A3FUR9</accession>
<evidence type="ECO:0000313" key="3">
    <source>
        <dbReference type="Proteomes" id="UP000265955"/>
    </source>
</evidence>
<evidence type="ECO:0008006" key="4">
    <source>
        <dbReference type="Google" id="ProtNLM"/>
    </source>
</evidence>
<dbReference type="OrthoDB" id="8779387at2"/>
<name>A0A3A3FUR9_9BURK</name>
<sequence length="84" mass="8807">MSNLSKSTLSFITAASFIVLLGACEKQDVASGEKGPAERAGAQLDQAAKRAGEELNKVAEKAGQGMQQAGEKLENKAQDAQKKE</sequence>